<feature type="binding site" evidence="14">
    <location>
        <position position="154"/>
    </location>
    <ligand>
        <name>Mg(2+)</name>
        <dbReference type="ChEBI" id="CHEBI:18420"/>
    </ligand>
</feature>
<feature type="transmembrane region" description="Helical" evidence="15">
    <location>
        <begin position="694"/>
        <end position="715"/>
    </location>
</feature>
<feature type="binding site" evidence="14">
    <location>
        <position position="152"/>
    </location>
    <ligand>
        <name>Mg(2+)</name>
        <dbReference type="ChEBI" id="CHEBI:18420"/>
    </ligand>
</feature>
<dbReference type="NCBIfam" id="TIGR01652">
    <property type="entry name" value="ATPase-Plipid"/>
    <property type="match status" value="1"/>
</dbReference>
<evidence type="ECO:0000256" key="4">
    <source>
        <dbReference type="ARBA" id="ARBA00022723"/>
    </source>
</evidence>
<feature type="binding site" evidence="13">
    <location>
        <position position="524"/>
    </location>
    <ligand>
        <name>ATP</name>
        <dbReference type="ChEBI" id="CHEBI:30616"/>
    </ligand>
</feature>
<dbReference type="NCBIfam" id="TIGR01494">
    <property type="entry name" value="ATPase_P-type"/>
    <property type="match status" value="1"/>
</dbReference>
<name>A0A6B2KXQ5_9EUKA</name>
<dbReference type="GO" id="GO:0005886">
    <property type="term" value="C:plasma membrane"/>
    <property type="evidence" value="ECO:0007669"/>
    <property type="project" value="TreeGrafter"/>
</dbReference>
<evidence type="ECO:0000256" key="6">
    <source>
        <dbReference type="ARBA" id="ARBA00022840"/>
    </source>
</evidence>
<feature type="binding site" evidence="13">
    <location>
        <position position="408"/>
    </location>
    <ligand>
        <name>ATP</name>
        <dbReference type="ChEBI" id="CHEBI:30616"/>
    </ligand>
</feature>
<keyword evidence="7 14" id="KW-0460">Magnesium</keyword>
<dbReference type="FunFam" id="3.40.50.1000:FF:000001">
    <property type="entry name" value="Phospholipid-transporting ATPase IC"/>
    <property type="match status" value="1"/>
</dbReference>
<feature type="transmembrane region" description="Helical" evidence="15">
    <location>
        <begin position="576"/>
        <end position="598"/>
    </location>
</feature>
<dbReference type="PROSITE" id="PS00154">
    <property type="entry name" value="ATPASE_E1_E2"/>
    <property type="match status" value="1"/>
</dbReference>
<dbReference type="GO" id="GO:0005524">
    <property type="term" value="F:ATP binding"/>
    <property type="evidence" value="ECO:0007669"/>
    <property type="project" value="UniProtKB-UniRule"/>
</dbReference>
<dbReference type="Pfam" id="PF13246">
    <property type="entry name" value="Cation_ATPase"/>
    <property type="match status" value="1"/>
</dbReference>
<organism evidence="18">
    <name type="scientific">Arcella intermedia</name>
    <dbReference type="NCBI Taxonomy" id="1963864"/>
    <lineage>
        <taxon>Eukaryota</taxon>
        <taxon>Amoebozoa</taxon>
        <taxon>Tubulinea</taxon>
        <taxon>Elardia</taxon>
        <taxon>Arcellinida</taxon>
        <taxon>Sphaerothecina</taxon>
        <taxon>Arcellidae</taxon>
        <taxon>Arcella</taxon>
    </lineage>
</organism>
<dbReference type="Pfam" id="PF16212">
    <property type="entry name" value="PhoLip_ATPase_C"/>
    <property type="match status" value="1"/>
</dbReference>
<evidence type="ECO:0000256" key="2">
    <source>
        <dbReference type="ARBA" id="ARBA00008109"/>
    </source>
</evidence>
<feature type="binding site" evidence="14">
    <location>
        <position position="524"/>
    </location>
    <ligand>
        <name>Mg(2+)</name>
        <dbReference type="ChEBI" id="CHEBI:18420"/>
    </ligand>
</feature>
<evidence type="ECO:0000256" key="12">
    <source>
        <dbReference type="PIRSR" id="PIRSR606539-1"/>
    </source>
</evidence>
<accession>A0A6B2KXQ5</accession>
<dbReference type="InterPro" id="IPR023214">
    <property type="entry name" value="HAD_sf"/>
</dbReference>
<dbReference type="SFLD" id="SFLDS00003">
    <property type="entry name" value="Haloacid_Dehalogenase"/>
    <property type="match status" value="1"/>
</dbReference>
<keyword evidence="8 15" id="KW-1278">Translocase</keyword>
<feature type="region of interest" description="Disordered" evidence="16">
    <location>
        <begin position="810"/>
        <end position="840"/>
    </location>
</feature>
<dbReference type="FunFam" id="3.40.50.1000:FF:000014">
    <property type="entry name" value="Phospholipid-transporting ATPase"/>
    <property type="match status" value="1"/>
</dbReference>
<dbReference type="Gene3D" id="3.40.50.1000">
    <property type="entry name" value="HAD superfamily/HAD-like"/>
    <property type="match status" value="1"/>
</dbReference>
<comment type="cofactor">
    <cofactor evidence="14">
        <name>Mg(2+)</name>
        <dbReference type="ChEBI" id="CHEBI:18420"/>
    </cofactor>
</comment>
<evidence type="ECO:0000256" key="7">
    <source>
        <dbReference type="ARBA" id="ARBA00022842"/>
    </source>
</evidence>
<dbReference type="PANTHER" id="PTHR24092">
    <property type="entry name" value="PROBABLE PHOSPHOLIPID-TRANSPORTING ATPASE"/>
    <property type="match status" value="1"/>
</dbReference>
<evidence type="ECO:0000256" key="10">
    <source>
        <dbReference type="ARBA" id="ARBA00023136"/>
    </source>
</evidence>
<protein>
    <recommendedName>
        <fullName evidence="15">Phospholipid-transporting ATPase</fullName>
        <ecNumber evidence="15">7.6.2.1</ecNumber>
    </recommendedName>
</protein>
<feature type="binding site" evidence="13">
    <location>
        <position position="226"/>
    </location>
    <ligand>
        <name>ATP</name>
        <dbReference type="ChEBI" id="CHEBI:30616"/>
    </ligand>
</feature>
<feature type="transmembrane region" description="Helical" evidence="15">
    <location>
        <begin position="727"/>
        <end position="753"/>
    </location>
</feature>
<dbReference type="SUPFAM" id="SSF81665">
    <property type="entry name" value="Calcium ATPase, transmembrane domain M"/>
    <property type="match status" value="1"/>
</dbReference>
<evidence type="ECO:0000256" key="13">
    <source>
        <dbReference type="PIRSR" id="PIRSR606539-2"/>
    </source>
</evidence>
<dbReference type="GO" id="GO:0045332">
    <property type="term" value="P:phospholipid translocation"/>
    <property type="evidence" value="ECO:0007669"/>
    <property type="project" value="TreeGrafter"/>
</dbReference>
<evidence type="ECO:0000259" key="17">
    <source>
        <dbReference type="Pfam" id="PF16212"/>
    </source>
</evidence>
<feature type="binding site" evidence="13">
    <location>
        <position position="152"/>
    </location>
    <ligand>
        <name>ATP</name>
        <dbReference type="ChEBI" id="CHEBI:30616"/>
    </ligand>
</feature>
<feature type="transmembrane region" description="Helical" evidence="15">
    <location>
        <begin position="46"/>
        <end position="68"/>
    </location>
</feature>
<keyword evidence="5 13" id="KW-0547">Nucleotide-binding</keyword>
<evidence type="ECO:0000256" key="15">
    <source>
        <dbReference type="RuleBase" id="RU362033"/>
    </source>
</evidence>
<dbReference type="EMBL" id="GIBP01000550">
    <property type="protein sequence ID" value="NDV29519.1"/>
    <property type="molecule type" value="Transcribed_RNA"/>
</dbReference>
<feature type="binding site" evidence="14">
    <location>
        <position position="520"/>
    </location>
    <ligand>
        <name>Mg(2+)</name>
        <dbReference type="ChEBI" id="CHEBI:18420"/>
    </ligand>
</feature>
<dbReference type="PANTHER" id="PTHR24092:SF218">
    <property type="entry name" value="PHOSPHOLIPID-TRANSPORTING ATPASE"/>
    <property type="match status" value="1"/>
</dbReference>
<dbReference type="InterPro" id="IPR018303">
    <property type="entry name" value="ATPase_P-typ_P_site"/>
</dbReference>
<comment type="subcellular location">
    <subcellularLocation>
        <location evidence="1 15">Membrane</location>
        <topology evidence="1 15">Multi-pass membrane protein</topology>
    </subcellularLocation>
</comment>
<feature type="binding site" evidence="13">
    <location>
        <position position="409"/>
    </location>
    <ligand>
        <name>ATP</name>
        <dbReference type="ChEBI" id="CHEBI:30616"/>
    </ligand>
</feature>
<feature type="binding site" evidence="13">
    <location>
        <position position="494"/>
    </location>
    <ligand>
        <name>ATP</name>
        <dbReference type="ChEBI" id="CHEBI:30616"/>
    </ligand>
</feature>
<dbReference type="InterPro" id="IPR032630">
    <property type="entry name" value="P_typ_ATPase_c"/>
</dbReference>
<feature type="binding site" evidence="13">
    <location>
        <position position="292"/>
    </location>
    <ligand>
        <name>ATP</name>
        <dbReference type="ChEBI" id="CHEBI:30616"/>
    </ligand>
</feature>
<dbReference type="InterPro" id="IPR023298">
    <property type="entry name" value="ATPase_P-typ_TM_dom_sf"/>
</dbReference>
<dbReference type="EC" id="7.6.2.1" evidence="15"/>
<evidence type="ECO:0000256" key="9">
    <source>
        <dbReference type="ARBA" id="ARBA00022989"/>
    </source>
</evidence>
<proteinExistence type="inferred from homology"/>
<sequence length="840" mass="95010">MRGVRLRNTKWCYAVVVYAGKSTKLMLNQIAPPSKFSKTEWKINKITVFVFCLILLLTIACTIGSVVQEKLHFRWYVPATSSVDWLEVFGAYFVLLSFWIPITLFVNMEIIKVAQAGFMMADDKMKLDGEPMRVKNSNLNDELSKISYIFSDKTGTLTQNLMVFSKASIAGKKYDDAGSGQLKKVRKTSPEVLEFLLHMALNHDVLPEEAQTPEEMPNFQAPTPDEIALVKGAYCNGVQVRGRTTNGLFVRNGSKAQPELFDILDTLEFSSERKRSSVLVKTPDGRYIMYMKGADSAILPRLSQSVKQKHVAKVQDHLTKYSIEGLRTLIFARKEITEEEYQKFHKKYVAAQAALSDRALKMEAVMNDMEQDFELQGCTAIEDKLQVGVPWAIDYFIKAGIKVWMITGDKQETAENIARSCKLTAAKTHLTRVVKGTSIQHTKDMLGTAAKDVKEHPKVTLIIDGQSLVYALDESLKPDFLGVGQLCETVVCCRCDPLQKAQVVQMMKRGTGKLTLSIGDGANDVSMLQEAHVGVGIWGKEGTQAARNSDYAIRQFSHLPRLIAVHGRYNMSRNALLIQFSFYKNIVMFGAHFWFGIFNLFSGQTYFDDWVMALFNEAMTSLGPLAMAFFEKDLHEHLIMKHPQVYTELRDGLYLTARTFGTWLLSALWHGIVIFFVIFLIPDTIRPNGQNSDMWVLSTISVLCGVIVVVLRGALSTRHFVPHSHAAYWFSITFDVFGLLFLESQLITAFPRYYKVMDMTFTTGYLWFIILLAVMACLVPDVAVMYFARQVFPKNYQIVQEMGVVNKDSYKDEEEAVNEKVEPENPTPQEQRDTNLSATE</sequence>
<feature type="transmembrane region" description="Helical" evidence="15">
    <location>
        <begin position="660"/>
        <end position="682"/>
    </location>
</feature>
<comment type="similarity">
    <text evidence="2 15">Belongs to the cation transport ATPase (P-type) (TC 3.A.3) family. Type IV subfamily.</text>
</comment>
<feature type="transmembrane region" description="Helical" evidence="15">
    <location>
        <begin position="88"/>
        <end position="110"/>
    </location>
</feature>
<evidence type="ECO:0000256" key="14">
    <source>
        <dbReference type="PIRSR" id="PIRSR606539-3"/>
    </source>
</evidence>
<feature type="domain" description="P-type ATPase C-terminal" evidence="17">
    <location>
        <begin position="546"/>
        <end position="794"/>
    </location>
</feature>
<dbReference type="GO" id="GO:0000287">
    <property type="term" value="F:magnesium ion binding"/>
    <property type="evidence" value="ECO:0007669"/>
    <property type="project" value="UniProtKB-UniRule"/>
</dbReference>
<reference evidence="18" key="1">
    <citation type="journal article" date="2020" name="J. Eukaryot. Microbiol.">
        <title>De novo Sequencing, Assembly and Annotation of the Transcriptome for the Free-Living Testate Amoeba Arcella intermedia.</title>
        <authorList>
            <person name="Ribeiro G.M."/>
            <person name="Porfirio-Sousa A.L."/>
            <person name="Maurer-Alcala X.X."/>
            <person name="Katz L.A."/>
            <person name="Lahr D.J.G."/>
        </authorList>
    </citation>
    <scope>NUCLEOTIDE SEQUENCE</scope>
</reference>
<keyword evidence="4 14" id="KW-0479">Metal-binding</keyword>
<comment type="catalytic activity">
    <reaction evidence="11 15">
        <text>ATP + H2O + phospholipidSide 1 = ADP + phosphate + phospholipidSide 2.</text>
        <dbReference type="EC" id="7.6.2.1"/>
    </reaction>
</comment>
<keyword evidence="3 15" id="KW-0812">Transmembrane</keyword>
<dbReference type="GO" id="GO:0140326">
    <property type="term" value="F:ATPase-coupled intramembrane lipid transporter activity"/>
    <property type="evidence" value="ECO:0007669"/>
    <property type="project" value="UniProtKB-EC"/>
</dbReference>
<dbReference type="InterPro" id="IPR001757">
    <property type="entry name" value="P_typ_ATPase"/>
</dbReference>
<evidence type="ECO:0000313" key="18">
    <source>
        <dbReference type="EMBL" id="NDV29519.1"/>
    </source>
</evidence>
<feature type="binding site" evidence="13">
    <location>
        <position position="153"/>
    </location>
    <ligand>
        <name>ATP</name>
        <dbReference type="ChEBI" id="CHEBI:30616"/>
    </ligand>
</feature>
<dbReference type="InterPro" id="IPR006539">
    <property type="entry name" value="P-type_ATPase_IV"/>
</dbReference>
<evidence type="ECO:0000256" key="8">
    <source>
        <dbReference type="ARBA" id="ARBA00022967"/>
    </source>
</evidence>
<keyword evidence="10 15" id="KW-0472">Membrane</keyword>
<evidence type="ECO:0000256" key="11">
    <source>
        <dbReference type="ARBA" id="ARBA00034036"/>
    </source>
</evidence>
<feature type="binding site" evidence="13">
    <location>
        <position position="154"/>
    </location>
    <ligand>
        <name>ATP</name>
        <dbReference type="ChEBI" id="CHEBI:30616"/>
    </ligand>
</feature>
<feature type="binding site" evidence="13">
    <location>
        <position position="500"/>
    </location>
    <ligand>
        <name>ATP</name>
        <dbReference type="ChEBI" id="CHEBI:30616"/>
    </ligand>
</feature>
<dbReference type="InterPro" id="IPR023299">
    <property type="entry name" value="ATPase_P-typ_cyto_dom_N"/>
</dbReference>
<dbReference type="SFLD" id="SFLDG00002">
    <property type="entry name" value="C1.7:_P-type_atpase_like"/>
    <property type="match status" value="1"/>
</dbReference>
<feature type="binding site" evidence="13">
    <location>
        <position position="269"/>
    </location>
    <ligand>
        <name>ATP</name>
        <dbReference type="ChEBI" id="CHEBI:30616"/>
    </ligand>
</feature>
<evidence type="ECO:0000256" key="1">
    <source>
        <dbReference type="ARBA" id="ARBA00004141"/>
    </source>
</evidence>
<feature type="binding site" evidence="13">
    <location>
        <position position="327"/>
    </location>
    <ligand>
        <name>ATP</name>
        <dbReference type="ChEBI" id="CHEBI:30616"/>
    </ligand>
</feature>
<feature type="binding site" evidence="13">
    <location>
        <position position="407"/>
    </location>
    <ligand>
        <name>ATP</name>
        <dbReference type="ChEBI" id="CHEBI:30616"/>
    </ligand>
</feature>
<dbReference type="PRINTS" id="PR00119">
    <property type="entry name" value="CATATPASE"/>
</dbReference>
<dbReference type="SUPFAM" id="SSF56784">
    <property type="entry name" value="HAD-like"/>
    <property type="match status" value="1"/>
</dbReference>
<dbReference type="SFLD" id="SFLDF00027">
    <property type="entry name" value="p-type_atpase"/>
    <property type="match status" value="1"/>
</dbReference>
<dbReference type="GO" id="GO:0016887">
    <property type="term" value="F:ATP hydrolysis activity"/>
    <property type="evidence" value="ECO:0007669"/>
    <property type="project" value="InterPro"/>
</dbReference>
<keyword evidence="6 13" id="KW-0067">ATP-binding</keyword>
<evidence type="ECO:0000256" key="3">
    <source>
        <dbReference type="ARBA" id="ARBA00022692"/>
    </source>
</evidence>
<dbReference type="Gene3D" id="3.40.1110.10">
    <property type="entry name" value="Calcium-transporting ATPase, cytoplasmic domain N"/>
    <property type="match status" value="1"/>
</dbReference>
<dbReference type="AlphaFoldDB" id="A0A6B2KXQ5"/>
<dbReference type="InterPro" id="IPR036412">
    <property type="entry name" value="HAD-like_sf"/>
</dbReference>
<feature type="active site" description="4-aspartylphosphate intermediate" evidence="12">
    <location>
        <position position="152"/>
    </location>
</feature>
<keyword evidence="9 15" id="KW-1133">Transmembrane helix</keyword>
<evidence type="ECO:0000256" key="5">
    <source>
        <dbReference type="ARBA" id="ARBA00022741"/>
    </source>
</evidence>
<dbReference type="SUPFAM" id="SSF81660">
    <property type="entry name" value="Metal cation-transporting ATPase, ATP-binding domain N"/>
    <property type="match status" value="1"/>
</dbReference>
<evidence type="ECO:0000256" key="16">
    <source>
        <dbReference type="SAM" id="MobiDB-lite"/>
    </source>
</evidence>
<dbReference type="InterPro" id="IPR044492">
    <property type="entry name" value="P_typ_ATPase_HD_dom"/>
</dbReference>
<feature type="binding site" evidence="13">
    <location>
        <position position="523"/>
    </location>
    <ligand>
        <name>ATP</name>
        <dbReference type="ChEBI" id="CHEBI:30616"/>
    </ligand>
</feature>
<feature type="transmembrane region" description="Helical" evidence="15">
    <location>
        <begin position="765"/>
        <end position="788"/>
    </location>
</feature>